<evidence type="ECO:0000313" key="5">
    <source>
        <dbReference type="EMBL" id="PVH34858.1"/>
    </source>
</evidence>
<keyword evidence="1" id="KW-0479">Metal-binding</keyword>
<name>A0A2T8IB39_9POAL</name>
<dbReference type="PROSITE" id="PS50158">
    <property type="entry name" value="ZF_CCHC"/>
    <property type="match status" value="1"/>
</dbReference>
<dbReference type="Gramene" id="PVH34858">
    <property type="protein sequence ID" value="PVH34858"/>
    <property type="gene ID" value="PAHAL_7G047100"/>
</dbReference>
<dbReference type="EMBL" id="CM008052">
    <property type="protein sequence ID" value="PVH34858.1"/>
    <property type="molecule type" value="Genomic_DNA"/>
</dbReference>
<dbReference type="GO" id="GO:0008270">
    <property type="term" value="F:zinc ion binding"/>
    <property type="evidence" value="ECO:0007669"/>
    <property type="project" value="UniProtKB-KW"/>
</dbReference>
<dbReference type="SMART" id="SM00343">
    <property type="entry name" value="ZnF_C2HC"/>
    <property type="match status" value="1"/>
</dbReference>
<keyword evidence="2" id="KW-0175">Coiled coil</keyword>
<evidence type="ECO:0000256" key="3">
    <source>
        <dbReference type="SAM" id="MobiDB-lite"/>
    </source>
</evidence>
<dbReference type="InterPro" id="IPR036875">
    <property type="entry name" value="Znf_CCHC_sf"/>
</dbReference>
<feature type="region of interest" description="Disordered" evidence="3">
    <location>
        <begin position="51"/>
        <end position="93"/>
    </location>
</feature>
<keyword evidence="1" id="KW-0863">Zinc-finger</keyword>
<organism evidence="5">
    <name type="scientific">Panicum hallii</name>
    <dbReference type="NCBI Taxonomy" id="206008"/>
    <lineage>
        <taxon>Eukaryota</taxon>
        <taxon>Viridiplantae</taxon>
        <taxon>Streptophyta</taxon>
        <taxon>Embryophyta</taxon>
        <taxon>Tracheophyta</taxon>
        <taxon>Spermatophyta</taxon>
        <taxon>Magnoliopsida</taxon>
        <taxon>Liliopsida</taxon>
        <taxon>Poales</taxon>
        <taxon>Poaceae</taxon>
        <taxon>PACMAD clade</taxon>
        <taxon>Panicoideae</taxon>
        <taxon>Panicodae</taxon>
        <taxon>Paniceae</taxon>
        <taxon>Panicinae</taxon>
        <taxon>Panicum</taxon>
        <taxon>Panicum sect. Panicum</taxon>
    </lineage>
</organism>
<protein>
    <recommendedName>
        <fullName evidence="4">CCHC-type domain-containing protein</fullName>
    </recommendedName>
</protein>
<dbReference type="Pfam" id="PF00098">
    <property type="entry name" value="zf-CCHC"/>
    <property type="match status" value="1"/>
</dbReference>
<dbReference type="GO" id="GO:0003676">
    <property type="term" value="F:nucleic acid binding"/>
    <property type="evidence" value="ECO:0007669"/>
    <property type="project" value="InterPro"/>
</dbReference>
<dbReference type="SUPFAM" id="SSF57756">
    <property type="entry name" value="Retrovirus zinc finger-like domains"/>
    <property type="match status" value="1"/>
</dbReference>
<sequence>MIRAFSIRNITLCTLIRESSNYKKMTPEEVLGKIINHEMMESEAKYVKSLSKGTSTSKGQDIALKANKKEKSKKVVQESSSSDNDSDSSSLDDDDMALLMKNFSKLMRNHNYKGNKGHESSKRRTKRNCYNCGKSGHFIANCPYEKKEDKEEKRKDNKEKNYFTKDKKFFKKKQSGEAHLGKEWDSDDESSNSDEEEAATLAFNKTSLFPNLKHGKNITHTCLMARGGKRKVKAIPCSSPKYTTSDDESTSSSSNENDNDIDMVAMFKNLDKNAIAKFNELIEELNEKNDLLDKQEDLLILEKKRNLELKEIITKQEEKCKALDKELP</sequence>
<reference evidence="5" key="1">
    <citation type="submission" date="2018-04" db="EMBL/GenBank/DDBJ databases">
        <title>WGS assembly of Panicum hallii.</title>
        <authorList>
            <person name="Lovell J."/>
            <person name="Jenkins J."/>
            <person name="Lowry D."/>
            <person name="Mamidi S."/>
            <person name="Sreedasyam A."/>
            <person name="Weng X."/>
            <person name="Barry K."/>
            <person name="Bonette J."/>
            <person name="Campitelli B."/>
            <person name="Daum C."/>
            <person name="Gordon S."/>
            <person name="Gould B."/>
            <person name="Lipzen A."/>
            <person name="Macqueen A."/>
            <person name="Palacio-Mejia J."/>
            <person name="Plott C."/>
            <person name="Shakirov E."/>
            <person name="Shu S."/>
            <person name="Yoshinaga Y."/>
            <person name="Zane M."/>
            <person name="Rokhsar D."/>
            <person name="Grimwood J."/>
            <person name="Schmutz J."/>
            <person name="Juenger T."/>
        </authorList>
    </citation>
    <scope>NUCLEOTIDE SEQUENCE [LARGE SCALE GENOMIC DNA]</scope>
    <source>
        <strain evidence="5">FIL2</strain>
    </source>
</reference>
<proteinExistence type="predicted"/>
<feature type="compositionally biased region" description="Acidic residues" evidence="3">
    <location>
        <begin position="84"/>
        <end position="93"/>
    </location>
</feature>
<feature type="region of interest" description="Disordered" evidence="3">
    <location>
        <begin position="178"/>
        <end position="197"/>
    </location>
</feature>
<evidence type="ECO:0000259" key="4">
    <source>
        <dbReference type="PROSITE" id="PS50158"/>
    </source>
</evidence>
<gene>
    <name evidence="5" type="ORF">PAHAL_7G047100</name>
</gene>
<dbReference type="Proteomes" id="UP000243499">
    <property type="component" value="Chromosome 7"/>
</dbReference>
<feature type="compositionally biased region" description="Acidic residues" evidence="3">
    <location>
        <begin position="185"/>
        <end position="197"/>
    </location>
</feature>
<dbReference type="AlphaFoldDB" id="A0A2T8IB39"/>
<evidence type="ECO:0000256" key="1">
    <source>
        <dbReference type="PROSITE-ProRule" id="PRU00047"/>
    </source>
</evidence>
<evidence type="ECO:0000256" key="2">
    <source>
        <dbReference type="SAM" id="Coils"/>
    </source>
</evidence>
<feature type="domain" description="CCHC-type" evidence="4">
    <location>
        <begin position="129"/>
        <end position="143"/>
    </location>
</feature>
<dbReference type="Gene3D" id="4.10.60.10">
    <property type="entry name" value="Zinc finger, CCHC-type"/>
    <property type="match status" value="1"/>
</dbReference>
<accession>A0A2T8IB39</accession>
<feature type="coiled-coil region" evidence="2">
    <location>
        <begin position="268"/>
        <end position="326"/>
    </location>
</feature>
<keyword evidence="1" id="KW-0862">Zinc</keyword>
<feature type="compositionally biased region" description="Basic and acidic residues" evidence="3">
    <location>
        <begin position="67"/>
        <end position="76"/>
    </location>
</feature>
<dbReference type="InterPro" id="IPR001878">
    <property type="entry name" value="Znf_CCHC"/>
</dbReference>
<feature type="region of interest" description="Disordered" evidence="3">
    <location>
        <begin position="235"/>
        <end position="259"/>
    </location>
</feature>